<keyword evidence="3" id="KW-0677">Repeat</keyword>
<organism evidence="11 12">
    <name type="scientific">Capsicum baccatum</name>
    <name type="common">Peruvian pepper</name>
    <dbReference type="NCBI Taxonomy" id="33114"/>
    <lineage>
        <taxon>Eukaryota</taxon>
        <taxon>Viridiplantae</taxon>
        <taxon>Streptophyta</taxon>
        <taxon>Embryophyta</taxon>
        <taxon>Tracheophyta</taxon>
        <taxon>Spermatophyta</taxon>
        <taxon>Magnoliopsida</taxon>
        <taxon>eudicotyledons</taxon>
        <taxon>Gunneridae</taxon>
        <taxon>Pentapetalae</taxon>
        <taxon>asterids</taxon>
        <taxon>lamiids</taxon>
        <taxon>Solanales</taxon>
        <taxon>Solanaceae</taxon>
        <taxon>Solanoideae</taxon>
        <taxon>Capsiceae</taxon>
        <taxon>Capsicum</taxon>
    </lineage>
</organism>
<evidence type="ECO:0000256" key="6">
    <source>
        <dbReference type="ARBA" id="ARBA00022840"/>
    </source>
</evidence>
<dbReference type="Gene3D" id="3.80.10.10">
    <property type="entry name" value="Ribonuclease Inhibitor"/>
    <property type="match status" value="2"/>
</dbReference>
<name>A0A2G2V613_CAPBA</name>
<dbReference type="SUPFAM" id="SSF52058">
    <property type="entry name" value="L domain-like"/>
    <property type="match status" value="1"/>
</dbReference>
<dbReference type="GO" id="GO:0006952">
    <property type="term" value="P:defense response"/>
    <property type="evidence" value="ECO:0007669"/>
    <property type="project" value="UniProtKB-KW"/>
</dbReference>
<keyword evidence="2" id="KW-0433">Leucine-rich repeat</keyword>
<dbReference type="Gene3D" id="1.10.10.10">
    <property type="entry name" value="Winged helix-like DNA-binding domain superfamily/Winged helix DNA-binding domain"/>
    <property type="match status" value="1"/>
</dbReference>
<feature type="region of interest" description="Disordered" evidence="7">
    <location>
        <begin position="224"/>
        <end position="272"/>
    </location>
</feature>
<protein>
    <submittedName>
        <fullName evidence="11">Uncharacterized protein</fullName>
    </submittedName>
</protein>
<gene>
    <name evidence="11" type="ORF">CQW23_31983</name>
</gene>
<dbReference type="GO" id="GO:0005524">
    <property type="term" value="F:ATP binding"/>
    <property type="evidence" value="ECO:0007669"/>
    <property type="project" value="UniProtKB-KW"/>
</dbReference>
<feature type="domain" description="NB-ARC" evidence="8">
    <location>
        <begin position="593"/>
        <end position="759"/>
    </location>
</feature>
<proteinExistence type="inferred from homology"/>
<evidence type="ECO:0000259" key="8">
    <source>
        <dbReference type="Pfam" id="PF00931"/>
    </source>
</evidence>
<keyword evidence="4" id="KW-0547">Nucleotide-binding</keyword>
<sequence>MERVTEKEQLRKEEEANNSSMSFSALREDIINVLDFVERLKNEEDQKPVDVDLIEKLKLKLTFICTYVQLSYSDLDQFQDIMTGKRQEVENLLRTIFDDVDNTIRCKYNMHHVLPSLTKNMDNCISSDHFSKSNATMVEEQLNFLLLNLHHLSKYRAEKIFQLVNEYGILQNVCRNVRDFHGLIVNGCIKHEIIENVLPRFQLMAESVGKFLWEDQIDQYSQLSELDEDDETDGDSQPSDLDEDDRTDGDSQLSELDEDDQTDGNSQLSELSEDDQIDGDFQLLKLANLLIKIIPIELEVLHICFTNLKASPSAEVEGFIKQLLETSPDINRQYLIHLQEHMVNVITPSTSGAQNIQVIMEFLLIILTDMPRDFIHHDKLFDLLARVGALTTEVSTLVRDLEEESRNKKSTDETSHATRDLLENIELLKDDLKHGYLKVPDSYQCCFPMNDGPLFMHLLLIHLNDLLDSNSYSISLIKKEIKLVKEDLEFIRSFFVNVEQRLYKDLWARALDTAYEAKDVTDSIIVRDNGLLHLIFSLPITMKKIKLIKEEVSNLREKISKNRSRNVVNSPKNPVEKKSLTTGKITVGFKEETNWLISKLTSGPKDLDVISITGMPGSGKTTLAYKVYNDEAVCSHFDLRAWCTVDQEYDEKKLLVKLFNQVTSSDLKFSEDIDVADMLRRELFGKRYLIVLDDVWNTTTWDDLTRPFPEVEKGSRIILTTRQKEVALHGKGNTDPLNLRLLSPEESWELIEKRAFGEQSCPDELLDVGKEIAENCKGLPLVSDLIAGVIAGREKEKSVWLEVRNNLNSFILNSEVDAMKVIELSYNHLPHHLKPCLIYLASFPKDREIQFDALQIYWRAEGLAEQTEVLQVYFDSLITSSLVTSFNEIGYRQTCQIHDLVHDFCLIKAREEKLFGKISSSGAFSSSDLMPRIVTINYDKEHFGSNNFILLDSKMKRHCGKHVYSLEITGDEMEDRLSDACHLRELRLLRVLILSPSIMMVKDSLFNEIGMLNYLRYLRIGTEVKSLPSSFSNLRNLESLFVENKGSTLVLLPSIWNLVKLRELSMDACSFFDFDTDEPILIAEGSELKNLRVLWTLMLSYSKDTVDIFKRFPNLQELSFVLNKSWDYSTERYCFPKLDCLTELVFLEVDFESSNTNDSGPSVPTNWSWDSHFPQNLKRLVLRDFPLTSYSLSTIARLNSLEDLFLERTIMQGEEWNMGEEDTFVNLKYLELDEVTLAKWEFGEESFPVLEKLKLSECRKLIEIPPNLGDICSLKIIQLVESPQLEDSALEIKQYVEDIMERKLEVLGPNNIPLFK</sequence>
<reference evidence="11 12" key="1">
    <citation type="journal article" date="2017" name="Genome Biol.">
        <title>New reference genome sequences of hot pepper reveal the massive evolution of plant disease-resistance genes by retroduplication.</title>
        <authorList>
            <person name="Kim S."/>
            <person name="Park J."/>
            <person name="Yeom S.I."/>
            <person name="Kim Y.M."/>
            <person name="Seo E."/>
            <person name="Kim K.T."/>
            <person name="Kim M.S."/>
            <person name="Lee J.M."/>
            <person name="Cheong K."/>
            <person name="Shin H.S."/>
            <person name="Kim S.B."/>
            <person name="Han K."/>
            <person name="Lee J."/>
            <person name="Park M."/>
            <person name="Lee H.A."/>
            <person name="Lee H.Y."/>
            <person name="Lee Y."/>
            <person name="Oh S."/>
            <person name="Lee J.H."/>
            <person name="Choi E."/>
            <person name="Choi E."/>
            <person name="Lee S.E."/>
            <person name="Jeon J."/>
            <person name="Kim H."/>
            <person name="Choi G."/>
            <person name="Song H."/>
            <person name="Lee J."/>
            <person name="Lee S.C."/>
            <person name="Kwon J.K."/>
            <person name="Lee H.Y."/>
            <person name="Koo N."/>
            <person name="Hong Y."/>
            <person name="Kim R.W."/>
            <person name="Kang W.H."/>
            <person name="Huh J.H."/>
            <person name="Kang B.C."/>
            <person name="Yang T.J."/>
            <person name="Lee Y.H."/>
            <person name="Bennetzen J.L."/>
            <person name="Choi D."/>
        </authorList>
    </citation>
    <scope>NUCLEOTIDE SEQUENCE [LARGE SCALE GENOMIC DNA]</scope>
    <source>
        <strain evidence="12">cv. PBC81</strain>
    </source>
</reference>
<keyword evidence="6" id="KW-0067">ATP-binding</keyword>
<keyword evidence="12" id="KW-1185">Reference proteome</keyword>
<dbReference type="Gene3D" id="1.10.8.430">
    <property type="entry name" value="Helical domain of apoptotic protease-activating factors"/>
    <property type="match status" value="1"/>
</dbReference>
<accession>A0A2G2V613</accession>
<evidence type="ECO:0000259" key="9">
    <source>
        <dbReference type="Pfam" id="PF23559"/>
    </source>
</evidence>
<evidence type="ECO:0000256" key="3">
    <source>
        <dbReference type="ARBA" id="ARBA00022737"/>
    </source>
</evidence>
<dbReference type="InterPro" id="IPR032675">
    <property type="entry name" value="LRR_dom_sf"/>
</dbReference>
<dbReference type="CDD" id="cd14798">
    <property type="entry name" value="RX-CC_like"/>
    <property type="match status" value="1"/>
</dbReference>
<dbReference type="FunFam" id="3.40.50.300:FF:001091">
    <property type="entry name" value="Probable disease resistance protein At1g61300"/>
    <property type="match status" value="1"/>
</dbReference>
<evidence type="ECO:0000313" key="12">
    <source>
        <dbReference type="Proteomes" id="UP000224567"/>
    </source>
</evidence>
<dbReference type="PRINTS" id="PR00364">
    <property type="entry name" value="DISEASERSIST"/>
</dbReference>
<feature type="compositionally biased region" description="Acidic residues" evidence="7">
    <location>
        <begin position="225"/>
        <end position="247"/>
    </location>
</feature>
<evidence type="ECO:0000256" key="7">
    <source>
        <dbReference type="SAM" id="MobiDB-lite"/>
    </source>
</evidence>
<dbReference type="InterPro" id="IPR002182">
    <property type="entry name" value="NB-ARC"/>
</dbReference>
<dbReference type="OrthoDB" id="1300020at2759"/>
<evidence type="ECO:0000313" key="11">
    <source>
        <dbReference type="EMBL" id="PHT28426.1"/>
    </source>
</evidence>
<dbReference type="InterPro" id="IPR036388">
    <property type="entry name" value="WH-like_DNA-bd_sf"/>
</dbReference>
<keyword evidence="5" id="KW-0611">Plant defense</keyword>
<dbReference type="Pfam" id="PF23598">
    <property type="entry name" value="LRR_14"/>
    <property type="match status" value="1"/>
</dbReference>
<feature type="domain" description="Disease resistance R13L4/SHOC-2-like LRR" evidence="10">
    <location>
        <begin position="978"/>
        <end position="1278"/>
    </location>
</feature>
<dbReference type="Pfam" id="PF23559">
    <property type="entry name" value="WHD_DRP"/>
    <property type="match status" value="1"/>
</dbReference>
<evidence type="ECO:0000256" key="1">
    <source>
        <dbReference type="ARBA" id="ARBA00008894"/>
    </source>
</evidence>
<reference evidence="12" key="2">
    <citation type="journal article" date="2017" name="J. Anim. Genet.">
        <title>Multiple reference genome sequences of hot pepper reveal the massive evolution of plant disease resistance genes by retroduplication.</title>
        <authorList>
            <person name="Kim S."/>
            <person name="Park J."/>
            <person name="Yeom S.-I."/>
            <person name="Kim Y.-M."/>
            <person name="Seo E."/>
            <person name="Kim K.-T."/>
            <person name="Kim M.-S."/>
            <person name="Lee J.M."/>
            <person name="Cheong K."/>
            <person name="Shin H.-S."/>
            <person name="Kim S.-B."/>
            <person name="Han K."/>
            <person name="Lee J."/>
            <person name="Park M."/>
            <person name="Lee H.-A."/>
            <person name="Lee H.-Y."/>
            <person name="Lee Y."/>
            <person name="Oh S."/>
            <person name="Lee J.H."/>
            <person name="Choi E."/>
            <person name="Choi E."/>
            <person name="Lee S.E."/>
            <person name="Jeon J."/>
            <person name="Kim H."/>
            <person name="Choi G."/>
            <person name="Song H."/>
            <person name="Lee J."/>
            <person name="Lee S.-C."/>
            <person name="Kwon J.-K."/>
            <person name="Lee H.-Y."/>
            <person name="Koo N."/>
            <person name="Hong Y."/>
            <person name="Kim R.W."/>
            <person name="Kang W.-H."/>
            <person name="Huh J.H."/>
            <person name="Kang B.-C."/>
            <person name="Yang T.-J."/>
            <person name="Lee Y.-H."/>
            <person name="Bennetzen J.L."/>
            <person name="Choi D."/>
        </authorList>
    </citation>
    <scope>NUCLEOTIDE SEQUENCE [LARGE SCALE GENOMIC DNA]</scope>
    <source>
        <strain evidence="12">cv. PBC81</strain>
    </source>
</reference>
<dbReference type="InterPro" id="IPR042197">
    <property type="entry name" value="Apaf_helical"/>
</dbReference>
<evidence type="ECO:0000256" key="4">
    <source>
        <dbReference type="ARBA" id="ARBA00022741"/>
    </source>
</evidence>
<evidence type="ECO:0000256" key="5">
    <source>
        <dbReference type="ARBA" id="ARBA00022821"/>
    </source>
</evidence>
<dbReference type="InterPro" id="IPR027417">
    <property type="entry name" value="P-loop_NTPase"/>
</dbReference>
<dbReference type="Pfam" id="PF00931">
    <property type="entry name" value="NB-ARC"/>
    <property type="match status" value="1"/>
</dbReference>
<feature type="domain" description="Disease resistance protein winged helix" evidence="9">
    <location>
        <begin position="843"/>
        <end position="904"/>
    </location>
</feature>
<dbReference type="PANTHER" id="PTHR15140:SF52">
    <property type="entry name" value="LATE BLIGHT RESISTANCE PROTEIN HOMOLOG R1A-4"/>
    <property type="match status" value="1"/>
</dbReference>
<dbReference type="GO" id="GO:0043531">
    <property type="term" value="F:ADP binding"/>
    <property type="evidence" value="ECO:0007669"/>
    <property type="project" value="InterPro"/>
</dbReference>
<dbReference type="InterPro" id="IPR055414">
    <property type="entry name" value="LRR_R13L4/SHOC2-like"/>
</dbReference>
<evidence type="ECO:0000256" key="2">
    <source>
        <dbReference type="ARBA" id="ARBA00022614"/>
    </source>
</evidence>
<dbReference type="Proteomes" id="UP000224567">
    <property type="component" value="Unassembled WGS sequence"/>
</dbReference>
<dbReference type="InterPro" id="IPR038005">
    <property type="entry name" value="RX-like_CC"/>
</dbReference>
<dbReference type="InterPro" id="IPR058922">
    <property type="entry name" value="WHD_DRP"/>
</dbReference>
<dbReference type="EMBL" id="MLFT02000220">
    <property type="protein sequence ID" value="PHT28426.1"/>
    <property type="molecule type" value="Genomic_DNA"/>
</dbReference>
<evidence type="ECO:0000259" key="10">
    <source>
        <dbReference type="Pfam" id="PF23598"/>
    </source>
</evidence>
<dbReference type="Gene3D" id="3.40.50.300">
    <property type="entry name" value="P-loop containing nucleotide triphosphate hydrolases"/>
    <property type="match status" value="1"/>
</dbReference>
<comment type="caution">
    <text evidence="11">The sequence shown here is derived from an EMBL/GenBank/DDBJ whole genome shotgun (WGS) entry which is preliminary data.</text>
</comment>
<comment type="similarity">
    <text evidence="1">Belongs to the disease resistance NB-LRR family.</text>
</comment>
<dbReference type="SUPFAM" id="SSF52540">
    <property type="entry name" value="P-loop containing nucleoside triphosphate hydrolases"/>
    <property type="match status" value="1"/>
</dbReference>
<dbReference type="PANTHER" id="PTHR15140">
    <property type="entry name" value="TUBULIN-SPECIFIC CHAPERONE E"/>
    <property type="match status" value="1"/>
</dbReference>